<evidence type="ECO:0000256" key="1">
    <source>
        <dbReference type="ARBA" id="ARBA00004651"/>
    </source>
</evidence>
<dbReference type="RefSeq" id="WP_188908701.1">
    <property type="nucleotide sequence ID" value="NZ_BMIQ01000003.1"/>
</dbReference>
<dbReference type="InterPro" id="IPR001851">
    <property type="entry name" value="ABC_transp_permease"/>
</dbReference>
<organism evidence="9 10">
    <name type="scientific">Aureimonas endophytica</name>
    <dbReference type="NCBI Taxonomy" id="2027858"/>
    <lineage>
        <taxon>Bacteria</taxon>
        <taxon>Pseudomonadati</taxon>
        <taxon>Pseudomonadota</taxon>
        <taxon>Alphaproteobacteria</taxon>
        <taxon>Hyphomicrobiales</taxon>
        <taxon>Aurantimonadaceae</taxon>
        <taxon>Aureimonas</taxon>
    </lineage>
</organism>
<dbReference type="Pfam" id="PF02653">
    <property type="entry name" value="BPD_transp_2"/>
    <property type="match status" value="1"/>
</dbReference>
<feature type="transmembrane region" description="Helical" evidence="8">
    <location>
        <begin position="88"/>
        <end position="110"/>
    </location>
</feature>
<feature type="transmembrane region" description="Helical" evidence="8">
    <location>
        <begin position="60"/>
        <end position="81"/>
    </location>
</feature>
<evidence type="ECO:0000256" key="6">
    <source>
        <dbReference type="ARBA" id="ARBA00022989"/>
    </source>
</evidence>
<feature type="transmembrane region" description="Helical" evidence="8">
    <location>
        <begin position="116"/>
        <end position="137"/>
    </location>
</feature>
<evidence type="ECO:0000313" key="9">
    <source>
        <dbReference type="EMBL" id="GGE04125.1"/>
    </source>
</evidence>
<feature type="transmembrane region" description="Helical" evidence="8">
    <location>
        <begin position="321"/>
        <end position="337"/>
    </location>
</feature>
<evidence type="ECO:0000256" key="7">
    <source>
        <dbReference type="ARBA" id="ARBA00023136"/>
    </source>
</evidence>
<dbReference type="GO" id="GO:0022857">
    <property type="term" value="F:transmembrane transporter activity"/>
    <property type="evidence" value="ECO:0007669"/>
    <property type="project" value="InterPro"/>
</dbReference>
<proteinExistence type="predicted"/>
<keyword evidence="10" id="KW-1185">Reference proteome</keyword>
<evidence type="ECO:0000256" key="2">
    <source>
        <dbReference type="ARBA" id="ARBA00022448"/>
    </source>
</evidence>
<keyword evidence="5 8" id="KW-0812">Transmembrane</keyword>
<keyword evidence="4" id="KW-0997">Cell inner membrane</keyword>
<feature type="transmembrane region" description="Helical" evidence="8">
    <location>
        <begin position="241"/>
        <end position="258"/>
    </location>
</feature>
<evidence type="ECO:0000256" key="8">
    <source>
        <dbReference type="SAM" id="Phobius"/>
    </source>
</evidence>
<protein>
    <submittedName>
        <fullName evidence="9">Sugar ABC transporter permease</fullName>
    </submittedName>
</protein>
<keyword evidence="2" id="KW-0813">Transport</keyword>
<evidence type="ECO:0000256" key="3">
    <source>
        <dbReference type="ARBA" id="ARBA00022475"/>
    </source>
</evidence>
<feature type="transmembrane region" description="Helical" evidence="8">
    <location>
        <begin position="26"/>
        <end position="48"/>
    </location>
</feature>
<keyword evidence="3" id="KW-1003">Cell membrane</keyword>
<keyword evidence="6 8" id="KW-1133">Transmembrane helix</keyword>
<reference evidence="9" key="2">
    <citation type="submission" date="2020-09" db="EMBL/GenBank/DDBJ databases">
        <authorList>
            <person name="Sun Q."/>
            <person name="Zhou Y."/>
        </authorList>
    </citation>
    <scope>NUCLEOTIDE SEQUENCE</scope>
    <source>
        <strain evidence="9">CGMCC 1.15367</strain>
    </source>
</reference>
<name>A0A916ZLX3_9HYPH</name>
<gene>
    <name evidence="9" type="ORF">GCM10011390_23880</name>
</gene>
<evidence type="ECO:0000256" key="4">
    <source>
        <dbReference type="ARBA" id="ARBA00022519"/>
    </source>
</evidence>
<accession>A0A916ZLX3</accession>
<keyword evidence="7 8" id="KW-0472">Membrane</keyword>
<dbReference type="CDD" id="cd06579">
    <property type="entry name" value="TM_PBP1_transp_AraH_like"/>
    <property type="match status" value="1"/>
</dbReference>
<comment type="subcellular location">
    <subcellularLocation>
        <location evidence="1">Cell membrane</location>
        <topology evidence="1">Multi-pass membrane protein</topology>
    </subcellularLocation>
</comment>
<sequence length="346" mass="35120">MTPSTLDDGALAAATDEREPGLLGRLGGATAFWMALVLFGLVALFSAISPQNAFLNVGNFFTIALNASQLTLLALGMTYLLGARQLDLSIAANVVLASILSAKTITALMPAPGGNALGAILCGMVVALVAGTLFGLVNGLLVTRLKLSSFLATLATSTIGLGAALVITSGANVPGLPRVLQTSFGIYRIGGVVPVPVVIALAAAAVLWFFLAKTRFGVRTLAIGSAPEAARRAGIAVDRQLMTLFGMMGFLCGLTAILDISRFATTNIGGHQTDAMQAIAAAVIGGTSLFGGSASVVGAVIGALIPVVLGTGLVIMRVDSFYQLIAVGLIVIVAVAIDQRRRAGQA</sequence>
<evidence type="ECO:0000256" key="5">
    <source>
        <dbReference type="ARBA" id="ARBA00022692"/>
    </source>
</evidence>
<dbReference type="Proteomes" id="UP000644699">
    <property type="component" value="Unassembled WGS sequence"/>
</dbReference>
<dbReference type="PANTHER" id="PTHR32196">
    <property type="entry name" value="ABC TRANSPORTER PERMEASE PROTEIN YPHD-RELATED-RELATED"/>
    <property type="match status" value="1"/>
</dbReference>
<dbReference type="AlphaFoldDB" id="A0A916ZLX3"/>
<dbReference type="GO" id="GO:0005886">
    <property type="term" value="C:plasma membrane"/>
    <property type="evidence" value="ECO:0007669"/>
    <property type="project" value="UniProtKB-SubCell"/>
</dbReference>
<feature type="transmembrane region" description="Helical" evidence="8">
    <location>
        <begin position="149"/>
        <end position="171"/>
    </location>
</feature>
<evidence type="ECO:0000313" key="10">
    <source>
        <dbReference type="Proteomes" id="UP000644699"/>
    </source>
</evidence>
<reference evidence="9" key="1">
    <citation type="journal article" date="2014" name="Int. J. Syst. Evol. Microbiol.">
        <title>Complete genome sequence of Corynebacterium casei LMG S-19264T (=DSM 44701T), isolated from a smear-ripened cheese.</title>
        <authorList>
            <consortium name="US DOE Joint Genome Institute (JGI-PGF)"/>
            <person name="Walter F."/>
            <person name="Albersmeier A."/>
            <person name="Kalinowski J."/>
            <person name="Ruckert C."/>
        </authorList>
    </citation>
    <scope>NUCLEOTIDE SEQUENCE</scope>
    <source>
        <strain evidence="9">CGMCC 1.15367</strain>
    </source>
</reference>
<dbReference type="PANTHER" id="PTHR32196:SF21">
    <property type="entry name" value="ABC TRANSPORTER PERMEASE PROTEIN YPHD-RELATED"/>
    <property type="match status" value="1"/>
</dbReference>
<feature type="transmembrane region" description="Helical" evidence="8">
    <location>
        <begin position="191"/>
        <end position="211"/>
    </location>
</feature>
<comment type="caution">
    <text evidence="9">The sequence shown here is derived from an EMBL/GenBank/DDBJ whole genome shotgun (WGS) entry which is preliminary data.</text>
</comment>
<feature type="transmembrane region" description="Helical" evidence="8">
    <location>
        <begin position="278"/>
        <end position="309"/>
    </location>
</feature>
<dbReference type="EMBL" id="BMIQ01000003">
    <property type="protein sequence ID" value="GGE04125.1"/>
    <property type="molecule type" value="Genomic_DNA"/>
</dbReference>